<dbReference type="InterPro" id="IPR011576">
    <property type="entry name" value="Pyridox_Oxase_N"/>
</dbReference>
<dbReference type="InterPro" id="IPR000659">
    <property type="entry name" value="Pyridox_Oxase"/>
</dbReference>
<dbReference type="Pfam" id="PF10590">
    <property type="entry name" value="PNP_phzG_C"/>
    <property type="match status" value="1"/>
</dbReference>
<dbReference type="PIRSF" id="PIRSF000190">
    <property type="entry name" value="Pyd_amn-ph_oxd"/>
    <property type="match status" value="1"/>
</dbReference>
<feature type="domain" description="Pyridoxine 5'-phosphate oxidase dimerisation C-terminal" evidence="7">
    <location>
        <begin position="151"/>
        <end position="191"/>
    </location>
</feature>
<dbReference type="GO" id="GO:0010181">
    <property type="term" value="F:FMN binding"/>
    <property type="evidence" value="ECO:0007669"/>
    <property type="project" value="InterPro"/>
</dbReference>
<sequence>MNPLLLFEKWFSEEKELSNLKLPAACCLSTSGLDGYPNSRFVSLKEIKKESFVITGPLDSRKGREIENHSKAALSFWWTSTERQIRIQGDVSVIPKSEAEIYFKQRNRDSKIVSAIFEQGQEILDISYMQKLFKEKKAALGNKEVEQPNSWGGIYIKPIRIEFMEFKKSRLHERKLFEQASSGWKMTIIQP</sequence>
<dbReference type="OrthoDB" id="9780392at2"/>
<evidence type="ECO:0000313" key="9">
    <source>
        <dbReference type="Proteomes" id="UP000321497"/>
    </source>
</evidence>
<keyword evidence="4 8" id="KW-0560">Oxidoreductase</keyword>
<keyword evidence="3 5" id="KW-0288">FMN</keyword>
<keyword evidence="2" id="KW-0285">Flavoprotein</keyword>
<accession>A0A5C6YZY1</accession>
<evidence type="ECO:0000256" key="1">
    <source>
        <dbReference type="ARBA" id="ARBA00007301"/>
    </source>
</evidence>
<comment type="caution">
    <text evidence="8">The sequence shown here is derived from an EMBL/GenBank/DDBJ whole genome shotgun (WGS) entry which is preliminary data.</text>
</comment>
<dbReference type="EMBL" id="VORT01000005">
    <property type="protein sequence ID" value="TXD73333.1"/>
    <property type="molecule type" value="Genomic_DNA"/>
</dbReference>
<dbReference type="InterPro" id="IPR019576">
    <property type="entry name" value="Pyridoxamine_oxidase_dimer_C"/>
</dbReference>
<dbReference type="EC" id="1.4.3.5" evidence="8"/>
<proteinExistence type="inferred from homology"/>
<dbReference type="PANTHER" id="PTHR10851">
    <property type="entry name" value="PYRIDOXINE-5-PHOSPHATE OXIDASE"/>
    <property type="match status" value="1"/>
</dbReference>
<gene>
    <name evidence="8" type="primary">pdxH</name>
    <name evidence="8" type="ORF">ESU54_09375</name>
</gene>
<organism evidence="8 9">
    <name type="scientific">Aequorivita antarctica</name>
    <dbReference type="NCBI Taxonomy" id="153266"/>
    <lineage>
        <taxon>Bacteria</taxon>
        <taxon>Pseudomonadati</taxon>
        <taxon>Bacteroidota</taxon>
        <taxon>Flavobacteriia</taxon>
        <taxon>Flavobacteriales</taxon>
        <taxon>Flavobacteriaceae</taxon>
        <taxon>Aequorivita</taxon>
    </lineage>
</organism>
<reference evidence="8 9" key="1">
    <citation type="submission" date="2019-08" db="EMBL/GenBank/DDBJ databases">
        <title>Genome of Aequorivita antarctica SW49 (type strain).</title>
        <authorList>
            <person name="Bowman J.P."/>
        </authorList>
    </citation>
    <scope>NUCLEOTIDE SEQUENCE [LARGE SCALE GENOMIC DNA]</scope>
    <source>
        <strain evidence="8 9">SW49</strain>
    </source>
</reference>
<feature type="binding site" evidence="5">
    <location>
        <position position="61"/>
    </location>
    <ligand>
        <name>FMN</name>
        <dbReference type="ChEBI" id="CHEBI:58210"/>
    </ligand>
</feature>
<feature type="binding site" evidence="5">
    <location>
        <position position="174"/>
    </location>
    <ligand>
        <name>FMN</name>
        <dbReference type="ChEBI" id="CHEBI:58210"/>
    </ligand>
</feature>
<feature type="binding site" evidence="5">
    <location>
        <begin position="40"/>
        <end position="45"/>
    </location>
    <ligand>
        <name>FMN</name>
        <dbReference type="ChEBI" id="CHEBI:58210"/>
    </ligand>
</feature>
<evidence type="ECO:0000256" key="3">
    <source>
        <dbReference type="ARBA" id="ARBA00022643"/>
    </source>
</evidence>
<comment type="similarity">
    <text evidence="1">Belongs to the pyridoxamine 5'-phosphate oxidase family.</text>
</comment>
<dbReference type="Gene3D" id="2.30.110.10">
    <property type="entry name" value="Electron Transport, Fmn-binding Protein, Chain A"/>
    <property type="match status" value="1"/>
</dbReference>
<evidence type="ECO:0000259" key="7">
    <source>
        <dbReference type="Pfam" id="PF10590"/>
    </source>
</evidence>
<feature type="domain" description="Pyridoxamine 5'-phosphate oxidase N-terminal" evidence="6">
    <location>
        <begin position="20"/>
        <end position="124"/>
    </location>
</feature>
<feature type="binding site" evidence="5">
    <location>
        <position position="84"/>
    </location>
    <ligand>
        <name>FMN</name>
        <dbReference type="ChEBI" id="CHEBI:58210"/>
    </ligand>
</feature>
<dbReference type="RefSeq" id="WP_111846012.1">
    <property type="nucleotide sequence ID" value="NZ_UEGI01000033.1"/>
</dbReference>
<keyword evidence="9" id="KW-1185">Reference proteome</keyword>
<comment type="cofactor">
    <cofactor evidence="5">
        <name>FMN</name>
        <dbReference type="ChEBI" id="CHEBI:58210"/>
    </cofactor>
    <text evidence="5">Binds 1 FMN per subunit.</text>
</comment>
<feature type="binding site" evidence="5">
    <location>
        <position position="62"/>
    </location>
    <ligand>
        <name>FMN</name>
        <dbReference type="ChEBI" id="CHEBI:58210"/>
    </ligand>
</feature>
<evidence type="ECO:0000259" key="6">
    <source>
        <dbReference type="Pfam" id="PF01243"/>
    </source>
</evidence>
<dbReference type="Proteomes" id="UP000321497">
    <property type="component" value="Unassembled WGS sequence"/>
</dbReference>
<evidence type="ECO:0000256" key="2">
    <source>
        <dbReference type="ARBA" id="ARBA00022630"/>
    </source>
</evidence>
<dbReference type="Pfam" id="PF01243">
    <property type="entry name" value="PNPOx_N"/>
    <property type="match status" value="1"/>
</dbReference>
<evidence type="ECO:0000256" key="5">
    <source>
        <dbReference type="PIRSR" id="PIRSR000190-2"/>
    </source>
</evidence>
<dbReference type="AlphaFoldDB" id="A0A5C6YZY1"/>
<evidence type="ECO:0000256" key="4">
    <source>
        <dbReference type="ARBA" id="ARBA00023002"/>
    </source>
</evidence>
<name>A0A5C6YZY1_9FLAO</name>
<dbReference type="SUPFAM" id="SSF50475">
    <property type="entry name" value="FMN-binding split barrel"/>
    <property type="match status" value="1"/>
</dbReference>
<protein>
    <submittedName>
        <fullName evidence="8">Pyridoxamine 5'-phosphate oxidase</fullName>
        <ecNumber evidence="8">1.4.3.5</ecNumber>
    </submittedName>
</protein>
<evidence type="ECO:0000313" key="8">
    <source>
        <dbReference type="EMBL" id="TXD73333.1"/>
    </source>
</evidence>
<dbReference type="PANTHER" id="PTHR10851:SF0">
    <property type="entry name" value="PYRIDOXINE-5'-PHOSPHATE OXIDASE"/>
    <property type="match status" value="1"/>
</dbReference>
<dbReference type="GO" id="GO:0004733">
    <property type="term" value="F:pyridoxamine phosphate oxidase activity"/>
    <property type="evidence" value="ECO:0007669"/>
    <property type="project" value="UniProtKB-EC"/>
</dbReference>
<dbReference type="GO" id="GO:0008615">
    <property type="term" value="P:pyridoxine biosynthetic process"/>
    <property type="evidence" value="ECO:0007669"/>
    <property type="project" value="InterPro"/>
</dbReference>
<dbReference type="InterPro" id="IPR012349">
    <property type="entry name" value="Split_barrel_FMN-bd"/>
</dbReference>
<dbReference type="NCBIfam" id="NF004231">
    <property type="entry name" value="PRK05679.1"/>
    <property type="match status" value="1"/>
</dbReference>